<evidence type="ECO:0000256" key="1">
    <source>
        <dbReference type="ARBA" id="ARBA00004141"/>
    </source>
</evidence>
<feature type="transmembrane region" description="Helical" evidence="6">
    <location>
        <begin position="31"/>
        <end position="50"/>
    </location>
</feature>
<feature type="transmembrane region" description="Helical" evidence="6">
    <location>
        <begin position="57"/>
        <end position="73"/>
    </location>
</feature>
<reference evidence="8" key="1">
    <citation type="submission" date="2023-07" db="EMBL/GenBank/DDBJ databases">
        <title>30 novel species of actinomycetes from the DSMZ collection.</title>
        <authorList>
            <person name="Nouioui I."/>
        </authorList>
    </citation>
    <scope>NUCLEOTIDE SEQUENCE [LARGE SCALE GENOMIC DNA]</scope>
    <source>
        <strain evidence="8">DSM 41982</strain>
    </source>
</reference>
<evidence type="ECO:0000256" key="2">
    <source>
        <dbReference type="ARBA" id="ARBA00007375"/>
    </source>
</evidence>
<evidence type="ECO:0000256" key="3">
    <source>
        <dbReference type="ARBA" id="ARBA00022692"/>
    </source>
</evidence>
<name>A0ABD5EC15_9ACTN</name>
<comment type="subcellular location">
    <subcellularLocation>
        <location evidence="1">Membrane</location>
        <topology evidence="1">Multi-pass membrane protein</topology>
    </subcellularLocation>
</comment>
<dbReference type="InterPro" id="IPR012506">
    <property type="entry name" value="TMEM86B-like"/>
</dbReference>
<dbReference type="Proteomes" id="UP001183607">
    <property type="component" value="Unassembled WGS sequence"/>
</dbReference>
<dbReference type="Pfam" id="PF07947">
    <property type="entry name" value="YhhN"/>
    <property type="match status" value="1"/>
</dbReference>
<dbReference type="PANTHER" id="PTHR31885:SF6">
    <property type="entry name" value="GH04784P"/>
    <property type="match status" value="1"/>
</dbReference>
<dbReference type="PANTHER" id="PTHR31885">
    <property type="entry name" value="GH04784P"/>
    <property type="match status" value="1"/>
</dbReference>
<organism evidence="7 8">
    <name type="scientific">Streptomyces evansiae</name>
    <dbReference type="NCBI Taxonomy" id="3075535"/>
    <lineage>
        <taxon>Bacteria</taxon>
        <taxon>Bacillati</taxon>
        <taxon>Actinomycetota</taxon>
        <taxon>Actinomycetes</taxon>
        <taxon>Kitasatosporales</taxon>
        <taxon>Streptomycetaceae</taxon>
        <taxon>Streptomyces</taxon>
    </lineage>
</organism>
<evidence type="ECO:0000256" key="6">
    <source>
        <dbReference type="SAM" id="Phobius"/>
    </source>
</evidence>
<evidence type="ECO:0000256" key="5">
    <source>
        <dbReference type="ARBA" id="ARBA00023136"/>
    </source>
</evidence>
<dbReference type="AlphaFoldDB" id="A0ABD5EC15"/>
<feature type="transmembrane region" description="Helical" evidence="6">
    <location>
        <begin position="110"/>
        <end position="128"/>
    </location>
</feature>
<feature type="transmembrane region" description="Helical" evidence="6">
    <location>
        <begin position="134"/>
        <end position="152"/>
    </location>
</feature>
<feature type="transmembrane region" description="Helical" evidence="6">
    <location>
        <begin position="184"/>
        <end position="202"/>
    </location>
</feature>
<feature type="transmembrane region" description="Helical" evidence="6">
    <location>
        <begin position="79"/>
        <end position="98"/>
    </location>
</feature>
<comment type="caution">
    <text evidence="7">The sequence shown here is derived from an EMBL/GenBank/DDBJ whole genome shotgun (WGS) entry which is preliminary data.</text>
</comment>
<keyword evidence="5 6" id="KW-0472">Membrane</keyword>
<feature type="transmembrane region" description="Helical" evidence="6">
    <location>
        <begin position="159"/>
        <end position="178"/>
    </location>
</feature>
<keyword evidence="4 6" id="KW-1133">Transmembrane helix</keyword>
<sequence>MTRVPLPLRLFALAACADLLALLLDTRFHAWPAHAVCKALLLPLLAWYAVRAGAPRSLLAALAAGWLGDLLLLSPADPAFLAGMAAFAAGHVCYLVTFLRHGATPRALPARLVGAVLVLAAALLVLWPRLPAGLRVPMAVYSVLLTATALAAQRCGTRAAAGGALFLVSDLLIALGAADLTRPAPADFWIMLTYALAQYLLVTGISRGAPVTTGSAAAAR</sequence>
<accession>A0ABD5EC15</accession>
<gene>
    <name evidence="7" type="ORF">RM574_24330</name>
</gene>
<evidence type="ECO:0000313" key="8">
    <source>
        <dbReference type="Proteomes" id="UP001183607"/>
    </source>
</evidence>
<proteinExistence type="inferred from homology"/>
<dbReference type="GO" id="GO:0016020">
    <property type="term" value="C:membrane"/>
    <property type="evidence" value="ECO:0007669"/>
    <property type="project" value="UniProtKB-SubCell"/>
</dbReference>
<evidence type="ECO:0000313" key="7">
    <source>
        <dbReference type="EMBL" id="MDT0418616.1"/>
    </source>
</evidence>
<protein>
    <submittedName>
        <fullName evidence="7">Lysoplasmalogenase</fullName>
    </submittedName>
</protein>
<keyword evidence="3 6" id="KW-0812">Transmembrane</keyword>
<evidence type="ECO:0000256" key="4">
    <source>
        <dbReference type="ARBA" id="ARBA00022989"/>
    </source>
</evidence>
<dbReference type="RefSeq" id="WP_093852773.1">
    <property type="nucleotide sequence ID" value="NZ_JAVRER010000049.1"/>
</dbReference>
<dbReference type="EMBL" id="JAVRER010000049">
    <property type="protein sequence ID" value="MDT0418616.1"/>
    <property type="molecule type" value="Genomic_DNA"/>
</dbReference>
<comment type="similarity">
    <text evidence="2">Belongs to the TMEM86 family.</text>
</comment>